<comment type="caution">
    <text evidence="6">The sequence shown here is derived from an EMBL/GenBank/DDBJ whole genome shotgun (WGS) entry which is preliminary data.</text>
</comment>
<evidence type="ECO:0000313" key="6">
    <source>
        <dbReference type="EMBL" id="KAB1639184.1"/>
    </source>
</evidence>
<organism evidence="6 7">
    <name type="scientific">Pseudoclavibacter terrae</name>
    <dbReference type="NCBI Taxonomy" id="1530195"/>
    <lineage>
        <taxon>Bacteria</taxon>
        <taxon>Bacillati</taxon>
        <taxon>Actinomycetota</taxon>
        <taxon>Actinomycetes</taxon>
        <taxon>Micrococcales</taxon>
        <taxon>Microbacteriaceae</taxon>
        <taxon>Pseudoclavibacter</taxon>
    </lineage>
</organism>
<evidence type="ECO:0000256" key="4">
    <source>
        <dbReference type="ARBA" id="ARBA00022679"/>
    </source>
</evidence>
<dbReference type="PANTHER" id="PTHR43179:SF12">
    <property type="entry name" value="GALACTOFURANOSYLTRANSFERASE GLFT2"/>
    <property type="match status" value="1"/>
</dbReference>
<proteinExistence type="inferred from homology"/>
<dbReference type="GO" id="GO:0016757">
    <property type="term" value="F:glycosyltransferase activity"/>
    <property type="evidence" value="ECO:0007669"/>
    <property type="project" value="UniProtKB-KW"/>
</dbReference>
<comment type="pathway">
    <text evidence="1">Cell wall biogenesis; cell wall polysaccharide biosynthesis.</text>
</comment>
<dbReference type="InterPro" id="IPR001173">
    <property type="entry name" value="Glyco_trans_2-like"/>
</dbReference>
<keyword evidence="3" id="KW-0328">Glycosyltransferase</keyword>
<dbReference type="SUPFAM" id="SSF53448">
    <property type="entry name" value="Nucleotide-diphospho-sugar transferases"/>
    <property type="match status" value="1"/>
</dbReference>
<dbReference type="AlphaFoldDB" id="A0A7J5B542"/>
<dbReference type="RefSeq" id="WP_151422200.1">
    <property type="nucleotide sequence ID" value="NZ_WBJX01000001.1"/>
</dbReference>
<evidence type="ECO:0000313" key="7">
    <source>
        <dbReference type="Proteomes" id="UP000490386"/>
    </source>
</evidence>
<dbReference type="OrthoDB" id="9771846at2"/>
<feature type="domain" description="Glycosyltransferase 2-like" evidence="5">
    <location>
        <begin position="9"/>
        <end position="140"/>
    </location>
</feature>
<evidence type="ECO:0000259" key="5">
    <source>
        <dbReference type="Pfam" id="PF00535"/>
    </source>
</evidence>
<sequence length="304" mass="33562">MDEFRDGVSIVVPHYGDPLPTQSLVVALGEQIGSADMQVIVVDDASPEPYVPVAGEFLIRRDRNGGFGSTVNVGAGAAEHEYLLILNSDLTISRNFIADLLLAAVPLMPAVVSPEVVGHSGSTQWTGRHFPAVKHTFVNAFSGLARFRHTRWWHEAVGHDTSTVVPGVHRTDWVVGAVLFLQTRVFRDAGGFDERFYMNSEEIDLQRRLGQRGVHSYVLGDLTVEHEGGGSSNPELRRTWVVTSALRFAEKWNDHPGLHRAALGAAAILNFIVNAARQLAGRDVRSLETLRREFRYARVPISPR</sequence>
<name>A0A7J5B542_9MICO</name>
<dbReference type="PANTHER" id="PTHR43179">
    <property type="entry name" value="RHAMNOSYLTRANSFERASE WBBL"/>
    <property type="match status" value="1"/>
</dbReference>
<dbReference type="Gene3D" id="3.90.550.10">
    <property type="entry name" value="Spore Coat Polysaccharide Biosynthesis Protein SpsA, Chain A"/>
    <property type="match status" value="1"/>
</dbReference>
<keyword evidence="7" id="KW-1185">Reference proteome</keyword>
<accession>A0A7J5B542</accession>
<evidence type="ECO:0000256" key="2">
    <source>
        <dbReference type="ARBA" id="ARBA00006739"/>
    </source>
</evidence>
<gene>
    <name evidence="6" type="ORF">F8O03_02250</name>
</gene>
<evidence type="ECO:0000256" key="3">
    <source>
        <dbReference type="ARBA" id="ARBA00022676"/>
    </source>
</evidence>
<keyword evidence="4 6" id="KW-0808">Transferase</keyword>
<dbReference type="EMBL" id="WBJX01000001">
    <property type="protein sequence ID" value="KAB1639184.1"/>
    <property type="molecule type" value="Genomic_DNA"/>
</dbReference>
<dbReference type="InterPro" id="IPR029044">
    <property type="entry name" value="Nucleotide-diphossugar_trans"/>
</dbReference>
<dbReference type="Proteomes" id="UP000490386">
    <property type="component" value="Unassembled WGS sequence"/>
</dbReference>
<protein>
    <submittedName>
        <fullName evidence="6">Glycosyltransferase family 2 protein</fullName>
    </submittedName>
</protein>
<dbReference type="Pfam" id="PF00535">
    <property type="entry name" value="Glycos_transf_2"/>
    <property type="match status" value="1"/>
</dbReference>
<reference evidence="6 7" key="1">
    <citation type="submission" date="2019-09" db="EMBL/GenBank/DDBJ databases">
        <title>Phylogeny of genus Pseudoclavibacter and closely related genus.</title>
        <authorList>
            <person name="Li Y."/>
        </authorList>
    </citation>
    <scope>NUCLEOTIDE SEQUENCE [LARGE SCALE GENOMIC DNA]</scope>
    <source>
        <strain evidence="6 7">THG-MD12</strain>
    </source>
</reference>
<comment type="similarity">
    <text evidence="2">Belongs to the glycosyltransferase 2 family.</text>
</comment>
<evidence type="ECO:0000256" key="1">
    <source>
        <dbReference type="ARBA" id="ARBA00004776"/>
    </source>
</evidence>